<gene>
    <name evidence="7" type="ORF">WMO62_02930</name>
</gene>
<dbReference type="Pfam" id="PF00082">
    <property type="entry name" value="Peptidase_S8"/>
    <property type="match status" value="2"/>
</dbReference>
<accession>A0ABV1HYK6</accession>
<dbReference type="InterPro" id="IPR017310">
    <property type="entry name" value="Pept_S8A_subtilisin_clostridia"/>
</dbReference>
<dbReference type="Proteomes" id="UP001470288">
    <property type="component" value="Unassembled WGS sequence"/>
</dbReference>
<feature type="domain" description="Peptidase S8/S53" evidence="6">
    <location>
        <begin position="97"/>
        <end position="291"/>
    </location>
</feature>
<dbReference type="PIRSF" id="PIRSF037894">
    <property type="entry name" value="Subtilisin_rel_CspABC"/>
    <property type="match status" value="1"/>
</dbReference>
<feature type="active site" description="Charge relay system" evidence="5">
    <location>
        <position position="106"/>
    </location>
</feature>
<feature type="active site" description="Charge relay system" evidence="5">
    <location>
        <position position="495"/>
    </location>
</feature>
<evidence type="ECO:0000256" key="4">
    <source>
        <dbReference type="ARBA" id="ARBA00022825"/>
    </source>
</evidence>
<dbReference type="GO" id="GO:0016787">
    <property type="term" value="F:hydrolase activity"/>
    <property type="evidence" value="ECO:0007669"/>
    <property type="project" value="UniProtKB-KW"/>
</dbReference>
<keyword evidence="3 5" id="KW-0378">Hydrolase</keyword>
<dbReference type="InterPro" id="IPR050131">
    <property type="entry name" value="Peptidase_S8_subtilisin-like"/>
</dbReference>
<dbReference type="PRINTS" id="PR00723">
    <property type="entry name" value="SUBTILISIN"/>
</dbReference>
<dbReference type="RefSeq" id="WP_349143746.1">
    <property type="nucleotide sequence ID" value="NZ_JBBMFC010000004.1"/>
</dbReference>
<dbReference type="InterPro" id="IPR034045">
    <property type="entry name" value="Pep_S8_CspA-like"/>
</dbReference>
<keyword evidence="2 5" id="KW-0645">Protease</keyword>
<name>A0ABV1HYK6_9FIRM</name>
<dbReference type="InterPro" id="IPR036852">
    <property type="entry name" value="Peptidase_S8/S53_dom_sf"/>
</dbReference>
<protein>
    <submittedName>
        <fullName evidence="7">S8 family peptidase</fullName>
        <ecNumber evidence="7">3.4.-.-</ecNumber>
    </submittedName>
</protein>
<evidence type="ECO:0000259" key="6">
    <source>
        <dbReference type="Pfam" id="PF00082"/>
    </source>
</evidence>
<comment type="caution">
    <text evidence="7">The sequence shown here is derived from an EMBL/GenBank/DDBJ whole genome shotgun (WGS) entry which is preliminary data.</text>
</comment>
<dbReference type="SUPFAM" id="SSF52743">
    <property type="entry name" value="Subtilisin-like"/>
    <property type="match status" value="1"/>
</dbReference>
<keyword evidence="8" id="KW-1185">Reference proteome</keyword>
<dbReference type="InterPro" id="IPR000209">
    <property type="entry name" value="Peptidase_S8/S53_dom"/>
</dbReference>
<organism evidence="7 8">
    <name type="scientific">Hominiventricola aquisgranensis</name>
    <dbReference type="NCBI Taxonomy" id="3133164"/>
    <lineage>
        <taxon>Bacteria</taxon>
        <taxon>Bacillati</taxon>
        <taxon>Bacillota</taxon>
        <taxon>Clostridia</taxon>
        <taxon>Lachnospirales</taxon>
        <taxon>Lachnospiraceae</taxon>
        <taxon>Hominiventricola</taxon>
    </lineage>
</organism>
<dbReference type="InterPro" id="IPR022398">
    <property type="entry name" value="Peptidase_S8_His-AS"/>
</dbReference>
<dbReference type="EMBL" id="JBBMFC010000004">
    <property type="protein sequence ID" value="MEQ2577796.1"/>
    <property type="molecule type" value="Genomic_DNA"/>
</dbReference>
<dbReference type="PANTHER" id="PTHR43806">
    <property type="entry name" value="PEPTIDASE S8"/>
    <property type="match status" value="1"/>
</dbReference>
<evidence type="ECO:0000313" key="8">
    <source>
        <dbReference type="Proteomes" id="UP001470288"/>
    </source>
</evidence>
<dbReference type="Gene3D" id="2.60.120.1290">
    <property type="match status" value="1"/>
</dbReference>
<dbReference type="InterPro" id="IPR015500">
    <property type="entry name" value="Peptidase_S8_subtilisin-rel"/>
</dbReference>
<evidence type="ECO:0000256" key="2">
    <source>
        <dbReference type="ARBA" id="ARBA00022670"/>
    </source>
</evidence>
<comment type="similarity">
    <text evidence="1 5">Belongs to the peptidase S8 family.</text>
</comment>
<evidence type="ECO:0000256" key="5">
    <source>
        <dbReference type="PROSITE-ProRule" id="PRU01240"/>
    </source>
</evidence>
<evidence type="ECO:0000256" key="3">
    <source>
        <dbReference type="ARBA" id="ARBA00022801"/>
    </source>
</evidence>
<reference evidence="7 8" key="1">
    <citation type="submission" date="2024-03" db="EMBL/GenBank/DDBJ databases">
        <title>Human intestinal bacterial collection.</title>
        <authorList>
            <person name="Pauvert C."/>
            <person name="Hitch T.C.A."/>
            <person name="Clavel T."/>
        </authorList>
    </citation>
    <scope>NUCLEOTIDE SEQUENCE [LARGE SCALE GENOMIC DNA]</scope>
    <source>
        <strain evidence="7 8">CLA-AA-H78B</strain>
    </source>
</reference>
<proteinExistence type="inferred from homology"/>
<dbReference type="PROSITE" id="PS00137">
    <property type="entry name" value="SUBTILASE_HIS"/>
    <property type="match status" value="1"/>
</dbReference>
<sequence length="561" mass="62155">MICQNAILSDEYMDYIWKADVNPPAEMDLLPYGVCAQYISPSFSVYYISRKEVFGNRTSLPIGDYALPWCYTQLNTESLETTKILQVQNQPALNLRGQGVILGFLDSGIELKQMTFRKADGKTRVLELWDQTDQSGRSPEGFQYGSVYTSEDIDKLLAEEQEVLPGKDENGHGTKVASIAASSELLEENYLGAAPEAELAVVKLKQAKPFIRQMQRIPLDSIAYEEADIMLAVRYLDQLAQREGKPLVICMALGSNTGGHTGENALSLYLNYVCRKVGRAVAVAAGNEGNKGHHYFGVVPRDQDYTEVELRVGAGEKGFQVNLWGNAPDLFSVEVIAPSGEKIPRFVARKLDRQRYDFVFESTILDIQYELSEIVSGDQRLLLAFQNPTPGIWMIRVYAEGNLENTFHMWLPVTGFISDETYFLRPDPDTTVTEPGNAEGVLTFSGYDARNGSIWYDSGRGYTRNGRIKPDLAAPAVEVAAVDLRGRVTTLTGSSAAAALGAGACALLLEWGIVRGNVPAMDSITIQRYLIRGANRLNIFDYPNKTWGYGSLDLYDAFRSV</sequence>
<dbReference type="PANTHER" id="PTHR43806:SF11">
    <property type="entry name" value="CEREVISIN-RELATED"/>
    <property type="match status" value="1"/>
</dbReference>
<evidence type="ECO:0000256" key="1">
    <source>
        <dbReference type="ARBA" id="ARBA00011073"/>
    </source>
</evidence>
<dbReference type="Gene3D" id="3.40.50.200">
    <property type="entry name" value="Peptidase S8/S53 domain"/>
    <property type="match status" value="1"/>
</dbReference>
<dbReference type="EC" id="3.4.-.-" evidence="7"/>
<keyword evidence="4 5" id="KW-0720">Serine protease</keyword>
<feature type="active site" description="Charge relay system" evidence="5">
    <location>
        <position position="172"/>
    </location>
</feature>
<dbReference type="PROSITE" id="PS51892">
    <property type="entry name" value="SUBTILASE"/>
    <property type="match status" value="1"/>
</dbReference>
<evidence type="ECO:0000313" key="7">
    <source>
        <dbReference type="EMBL" id="MEQ2577796.1"/>
    </source>
</evidence>
<dbReference type="CDD" id="cd07478">
    <property type="entry name" value="Peptidases_S8_CspA-like"/>
    <property type="match status" value="1"/>
</dbReference>
<feature type="domain" description="Peptidase S8/S53" evidence="6">
    <location>
        <begin position="397"/>
        <end position="549"/>
    </location>
</feature>